<comment type="caution">
    <text evidence="9">The sequence shown here is derived from an EMBL/GenBank/DDBJ whole genome shotgun (WGS) entry which is preliminary data.</text>
</comment>
<dbReference type="InterPro" id="IPR017968">
    <property type="entry name" value="Acylphosphatase_CS"/>
</dbReference>
<dbReference type="AlphaFoldDB" id="A0A7X8TPH5"/>
<evidence type="ECO:0000256" key="5">
    <source>
        <dbReference type="PROSITE-ProRule" id="PRU00520"/>
    </source>
</evidence>
<comment type="similarity">
    <text evidence="1 7">Belongs to the acylphosphatase family.</text>
</comment>
<keyword evidence="5 6" id="KW-0378">Hydrolase</keyword>
<dbReference type="PROSITE" id="PS51160">
    <property type="entry name" value="ACYLPHOSPHATASE_3"/>
    <property type="match status" value="1"/>
</dbReference>
<dbReference type="PROSITE" id="PS00151">
    <property type="entry name" value="ACYLPHOSPHATASE_2"/>
    <property type="match status" value="1"/>
</dbReference>
<dbReference type="InterPro" id="IPR020456">
    <property type="entry name" value="Acylphosphatase"/>
</dbReference>
<evidence type="ECO:0000313" key="10">
    <source>
        <dbReference type="Proteomes" id="UP000535589"/>
    </source>
</evidence>
<dbReference type="RefSeq" id="WP_168835773.1">
    <property type="nucleotide sequence ID" value="NZ_JABAIK010000005.1"/>
</dbReference>
<evidence type="ECO:0000256" key="2">
    <source>
        <dbReference type="ARBA" id="ARBA00012150"/>
    </source>
</evidence>
<dbReference type="SUPFAM" id="SSF54975">
    <property type="entry name" value="Acylphosphatase/BLUF domain-like"/>
    <property type="match status" value="1"/>
</dbReference>
<dbReference type="PANTHER" id="PTHR47268:SF4">
    <property type="entry name" value="ACYLPHOSPHATASE"/>
    <property type="match status" value="1"/>
</dbReference>
<dbReference type="Proteomes" id="UP000535589">
    <property type="component" value="Unassembled WGS sequence"/>
</dbReference>
<dbReference type="Gene3D" id="3.30.70.100">
    <property type="match status" value="1"/>
</dbReference>
<evidence type="ECO:0000256" key="3">
    <source>
        <dbReference type="ARBA" id="ARBA00015991"/>
    </source>
</evidence>
<keyword evidence="10" id="KW-1185">Reference proteome</keyword>
<dbReference type="NCBIfam" id="NF011019">
    <property type="entry name" value="PRK14448.1"/>
    <property type="match status" value="1"/>
</dbReference>
<proteinExistence type="inferred from homology"/>
<feature type="domain" description="Acylphosphatase-like" evidence="8">
    <location>
        <begin position="5"/>
        <end position="91"/>
    </location>
</feature>
<evidence type="ECO:0000256" key="6">
    <source>
        <dbReference type="RuleBase" id="RU000553"/>
    </source>
</evidence>
<dbReference type="InterPro" id="IPR036046">
    <property type="entry name" value="Acylphosphatase-like_dom_sf"/>
</dbReference>
<dbReference type="EMBL" id="JABAIK010000005">
    <property type="protein sequence ID" value="NLS12530.1"/>
    <property type="molecule type" value="Genomic_DNA"/>
</dbReference>
<dbReference type="InterPro" id="IPR001792">
    <property type="entry name" value="Acylphosphatase-like_dom"/>
</dbReference>
<dbReference type="GO" id="GO:0003998">
    <property type="term" value="F:acylphosphatase activity"/>
    <property type="evidence" value="ECO:0007669"/>
    <property type="project" value="UniProtKB-EC"/>
</dbReference>
<name>A0A7X8TPH5_9VIBR</name>
<evidence type="ECO:0000256" key="7">
    <source>
        <dbReference type="RuleBase" id="RU004168"/>
    </source>
</evidence>
<reference evidence="9 10" key="1">
    <citation type="submission" date="2020-04" db="EMBL/GenBank/DDBJ databases">
        <title>Vibrio sp. SM6, a novel species isolated from seawater.</title>
        <authorList>
            <person name="Wang X."/>
        </authorList>
    </citation>
    <scope>NUCLEOTIDE SEQUENCE [LARGE SCALE GENOMIC DNA]</scope>
    <source>
        <strain evidence="9 10">SM6</strain>
    </source>
</reference>
<dbReference type="Pfam" id="PF00708">
    <property type="entry name" value="Acylphosphatase"/>
    <property type="match status" value="1"/>
</dbReference>
<organism evidence="9 10">
    <name type="scientific">Vibrio agarilyticus</name>
    <dbReference type="NCBI Taxonomy" id="2726741"/>
    <lineage>
        <taxon>Bacteria</taxon>
        <taxon>Pseudomonadati</taxon>
        <taxon>Pseudomonadota</taxon>
        <taxon>Gammaproteobacteria</taxon>
        <taxon>Vibrionales</taxon>
        <taxon>Vibrionaceae</taxon>
        <taxon>Vibrio</taxon>
    </lineage>
</organism>
<dbReference type="PROSITE" id="PS00150">
    <property type="entry name" value="ACYLPHOSPHATASE_1"/>
    <property type="match status" value="1"/>
</dbReference>
<evidence type="ECO:0000256" key="1">
    <source>
        <dbReference type="ARBA" id="ARBA00005614"/>
    </source>
</evidence>
<sequence>MERMSEKFLVSGRVQGVGFRYHTCHHALKLGLTGYAKNLESGQVEVLACGSEEQLEHLAQWLSMGPKTASVTNVSRERVQLCSEFRGFEIR</sequence>
<evidence type="ECO:0000256" key="4">
    <source>
        <dbReference type="ARBA" id="ARBA00047645"/>
    </source>
</evidence>
<dbReference type="NCBIfam" id="NF011000">
    <property type="entry name" value="PRK14426.1"/>
    <property type="match status" value="1"/>
</dbReference>
<dbReference type="EC" id="3.6.1.7" evidence="2 5"/>
<accession>A0A7X8TPH5</accession>
<gene>
    <name evidence="9" type="primary">yccX</name>
    <name evidence="9" type="ORF">HGP28_06395</name>
</gene>
<protein>
    <recommendedName>
        <fullName evidence="3 5">Acylphosphatase</fullName>
        <ecNumber evidence="2 5">3.6.1.7</ecNumber>
    </recommendedName>
</protein>
<feature type="active site" evidence="5">
    <location>
        <position position="20"/>
    </location>
</feature>
<feature type="active site" evidence="5">
    <location>
        <position position="38"/>
    </location>
</feature>
<evidence type="ECO:0000259" key="8">
    <source>
        <dbReference type="PROSITE" id="PS51160"/>
    </source>
</evidence>
<comment type="catalytic activity">
    <reaction evidence="4 5 6">
        <text>an acyl phosphate + H2O = a carboxylate + phosphate + H(+)</text>
        <dbReference type="Rhea" id="RHEA:14965"/>
        <dbReference type="ChEBI" id="CHEBI:15377"/>
        <dbReference type="ChEBI" id="CHEBI:15378"/>
        <dbReference type="ChEBI" id="CHEBI:29067"/>
        <dbReference type="ChEBI" id="CHEBI:43474"/>
        <dbReference type="ChEBI" id="CHEBI:59918"/>
        <dbReference type="EC" id="3.6.1.7"/>
    </reaction>
</comment>
<dbReference type="PANTHER" id="PTHR47268">
    <property type="entry name" value="ACYLPHOSPHATASE"/>
    <property type="match status" value="1"/>
</dbReference>
<evidence type="ECO:0000313" key="9">
    <source>
        <dbReference type="EMBL" id="NLS12530.1"/>
    </source>
</evidence>